<evidence type="ECO:0000256" key="2">
    <source>
        <dbReference type="ARBA" id="ARBA00010421"/>
    </source>
</evidence>
<dbReference type="InterPro" id="IPR010829">
    <property type="entry name" value="Cerato-platanin"/>
</dbReference>
<dbReference type="CDD" id="cd22778">
    <property type="entry name" value="DPBB_CEPL-like"/>
    <property type="match status" value="1"/>
</dbReference>
<evidence type="ECO:0000256" key="4">
    <source>
        <dbReference type="SAM" id="SignalP"/>
    </source>
</evidence>
<proteinExistence type="inferred from homology"/>
<evidence type="ECO:0000256" key="1">
    <source>
        <dbReference type="ARBA" id="ARBA00004613"/>
    </source>
</evidence>
<feature type="chain" id="PRO_5001643599" description="Cerato-platanin" evidence="4">
    <location>
        <begin position="21"/>
        <end position="141"/>
    </location>
</feature>
<feature type="signal peptide" evidence="4">
    <location>
        <begin position="1"/>
        <end position="20"/>
    </location>
</feature>
<reference evidence="6" key="1">
    <citation type="journal article" date="2014" name="Proc. Natl. Acad. Sci. U.S.A.">
        <title>Extensive sampling of basidiomycete genomes demonstrates inadequacy of the white-rot/brown-rot paradigm for wood decay fungi.</title>
        <authorList>
            <person name="Riley R."/>
            <person name="Salamov A.A."/>
            <person name="Brown D.W."/>
            <person name="Nagy L.G."/>
            <person name="Floudas D."/>
            <person name="Held B.W."/>
            <person name="Levasseur A."/>
            <person name="Lombard V."/>
            <person name="Morin E."/>
            <person name="Otillar R."/>
            <person name="Lindquist E.A."/>
            <person name="Sun H."/>
            <person name="LaButti K.M."/>
            <person name="Schmutz J."/>
            <person name="Jabbour D."/>
            <person name="Luo H."/>
            <person name="Baker S.E."/>
            <person name="Pisabarro A.G."/>
            <person name="Walton J.D."/>
            <person name="Blanchette R.A."/>
            <person name="Henrissat B."/>
            <person name="Martin F."/>
            <person name="Cullen D."/>
            <person name="Hibbett D.S."/>
            <person name="Grigoriev I.V."/>
        </authorList>
    </citation>
    <scope>NUCLEOTIDE SEQUENCE [LARGE SCALE GENOMIC DNA]</scope>
    <source>
        <strain evidence="6">MUCL 33604</strain>
    </source>
</reference>
<comment type="similarity">
    <text evidence="2">Belongs to the cerato-platanin family.</text>
</comment>
<dbReference type="Proteomes" id="UP000027265">
    <property type="component" value="Unassembled WGS sequence"/>
</dbReference>
<protein>
    <recommendedName>
        <fullName evidence="7">Cerato-platanin</fullName>
    </recommendedName>
</protein>
<evidence type="ECO:0008006" key="7">
    <source>
        <dbReference type="Google" id="ProtNLM"/>
    </source>
</evidence>
<keyword evidence="6" id="KW-1185">Reference proteome</keyword>
<dbReference type="Pfam" id="PF07249">
    <property type="entry name" value="Cerato-platanin"/>
    <property type="match status" value="1"/>
</dbReference>
<keyword evidence="4" id="KW-0732">Signal</keyword>
<dbReference type="Gene3D" id="2.40.40.10">
    <property type="entry name" value="RlpA-like domain"/>
    <property type="match status" value="1"/>
</dbReference>
<sequence>MKFTLALATVTALLTPFAFAQTASVSYDTTYDNGAQSLATVACSNGVNGLMTKGYTTFASLPNFPYIGGAVAVTGWDSAACGTCWQLMYGSNMINVLAIDVALEGYNLSEEAMNALTGGLAVELGRVTATAVQVAASECGL</sequence>
<accession>A0A067PYC7</accession>
<evidence type="ECO:0000313" key="5">
    <source>
        <dbReference type="EMBL" id="KDQ59719.1"/>
    </source>
</evidence>
<dbReference type="EMBL" id="KL197715">
    <property type="protein sequence ID" value="KDQ59719.1"/>
    <property type="molecule type" value="Genomic_DNA"/>
</dbReference>
<evidence type="ECO:0000313" key="6">
    <source>
        <dbReference type="Proteomes" id="UP000027265"/>
    </source>
</evidence>
<comment type="subcellular location">
    <subcellularLocation>
        <location evidence="1">Secreted</location>
    </subcellularLocation>
</comment>
<name>A0A067PYC7_9AGAM</name>
<dbReference type="InParanoid" id="A0A067PYC7"/>
<dbReference type="GO" id="GO:0005576">
    <property type="term" value="C:extracellular region"/>
    <property type="evidence" value="ECO:0007669"/>
    <property type="project" value="UniProtKB-SubCell"/>
</dbReference>
<gene>
    <name evidence="5" type="ORF">JAAARDRAFT_127291</name>
</gene>
<dbReference type="SUPFAM" id="SSF50685">
    <property type="entry name" value="Barwin-like endoglucanases"/>
    <property type="match status" value="1"/>
</dbReference>
<organism evidence="5 6">
    <name type="scientific">Jaapia argillacea MUCL 33604</name>
    <dbReference type="NCBI Taxonomy" id="933084"/>
    <lineage>
        <taxon>Eukaryota</taxon>
        <taxon>Fungi</taxon>
        <taxon>Dikarya</taxon>
        <taxon>Basidiomycota</taxon>
        <taxon>Agaricomycotina</taxon>
        <taxon>Agaricomycetes</taxon>
        <taxon>Agaricomycetidae</taxon>
        <taxon>Jaapiales</taxon>
        <taxon>Jaapiaceae</taxon>
        <taxon>Jaapia</taxon>
    </lineage>
</organism>
<dbReference type="InterPro" id="IPR036908">
    <property type="entry name" value="RlpA-like_sf"/>
</dbReference>
<dbReference type="HOGENOM" id="CLU_111635_0_0_1"/>
<dbReference type="AlphaFoldDB" id="A0A067PYC7"/>
<keyword evidence="3" id="KW-0964">Secreted</keyword>
<dbReference type="OrthoDB" id="4898945at2759"/>
<evidence type="ECO:0000256" key="3">
    <source>
        <dbReference type="ARBA" id="ARBA00022525"/>
    </source>
</evidence>